<evidence type="ECO:0000256" key="5">
    <source>
        <dbReference type="ARBA" id="ARBA00023212"/>
    </source>
</evidence>
<dbReference type="PRINTS" id="PR00452">
    <property type="entry name" value="SH3DOMAIN"/>
</dbReference>
<evidence type="ECO:0000259" key="10">
    <source>
        <dbReference type="PROSITE" id="PS50002"/>
    </source>
</evidence>
<evidence type="ECO:0000256" key="3">
    <source>
        <dbReference type="ARBA" id="ARBA00022490"/>
    </source>
</evidence>
<dbReference type="PANTHER" id="PTHR23065">
    <property type="entry name" value="PROLINE-SERINE-THREONINE PHOSPHATASE INTERACTING PROTEIN 1"/>
    <property type="match status" value="1"/>
</dbReference>
<organism evidence="12 13">
    <name type="scientific">Anaeramoeba flamelloides</name>
    <dbReference type="NCBI Taxonomy" id="1746091"/>
    <lineage>
        <taxon>Eukaryota</taxon>
        <taxon>Metamonada</taxon>
        <taxon>Anaeramoebidae</taxon>
        <taxon>Anaeramoeba</taxon>
    </lineage>
</organism>
<evidence type="ECO:0000256" key="8">
    <source>
        <dbReference type="SAM" id="Coils"/>
    </source>
</evidence>
<comment type="caution">
    <text evidence="12">The sequence shown here is derived from an EMBL/GenBank/DDBJ whole genome shotgun (WGS) entry which is preliminary data.</text>
</comment>
<dbReference type="Proteomes" id="UP001150062">
    <property type="component" value="Unassembled WGS sequence"/>
</dbReference>
<feature type="compositionally biased region" description="Acidic residues" evidence="9">
    <location>
        <begin position="430"/>
        <end position="455"/>
    </location>
</feature>
<dbReference type="SMART" id="SM00326">
    <property type="entry name" value="SH3"/>
    <property type="match status" value="2"/>
</dbReference>
<evidence type="ECO:0000256" key="9">
    <source>
        <dbReference type="SAM" id="MobiDB-lite"/>
    </source>
</evidence>
<dbReference type="PROSITE" id="PS51741">
    <property type="entry name" value="F_BAR"/>
    <property type="match status" value="1"/>
</dbReference>
<dbReference type="InterPro" id="IPR031160">
    <property type="entry name" value="F_BAR_dom"/>
</dbReference>
<dbReference type="PANTHER" id="PTHR23065:SF7">
    <property type="entry name" value="NOSTRIN, ISOFORM H"/>
    <property type="match status" value="1"/>
</dbReference>
<keyword evidence="5" id="KW-0206">Cytoskeleton</keyword>
<protein>
    <submittedName>
        <fullName evidence="12">Fch and double sh3 domains protein</fullName>
    </submittedName>
</protein>
<gene>
    <name evidence="12" type="ORF">M0813_04738</name>
</gene>
<evidence type="ECO:0000256" key="1">
    <source>
        <dbReference type="ARBA" id="ARBA00004245"/>
    </source>
</evidence>
<feature type="compositionally biased region" description="Basic residues" evidence="9">
    <location>
        <begin position="304"/>
        <end position="313"/>
    </location>
</feature>
<dbReference type="SUPFAM" id="SSF50044">
    <property type="entry name" value="SH3-domain"/>
    <property type="match status" value="2"/>
</dbReference>
<keyword evidence="7 8" id="KW-0175">Coiled coil</keyword>
<dbReference type="InterPro" id="IPR036028">
    <property type="entry name" value="SH3-like_dom_sf"/>
</dbReference>
<feature type="compositionally biased region" description="Basic and acidic residues" evidence="9">
    <location>
        <begin position="342"/>
        <end position="369"/>
    </location>
</feature>
<evidence type="ECO:0000256" key="2">
    <source>
        <dbReference type="ARBA" id="ARBA00022443"/>
    </source>
</evidence>
<proteinExistence type="predicted"/>
<keyword evidence="13" id="KW-1185">Reference proteome</keyword>
<evidence type="ECO:0000256" key="7">
    <source>
        <dbReference type="PROSITE-ProRule" id="PRU01077"/>
    </source>
</evidence>
<dbReference type="SUPFAM" id="SSF103657">
    <property type="entry name" value="BAR/IMD domain-like"/>
    <property type="match status" value="1"/>
</dbReference>
<dbReference type="Gene3D" id="2.30.30.40">
    <property type="entry name" value="SH3 Domains"/>
    <property type="match status" value="2"/>
</dbReference>
<sequence length="519" mass="60317">MSFTELWNQLDLVEQQLTKGFELYKETKQFLSSFFGIENVYSKNLSGISQISEVRAKGVLQESWESMKTEFLSSSKYHKSMSTFTNDLINKLTKQIEVYEKETNRIISGWKLDRRLLNKASEKHILLKNKYLKKAHNLELVTIEWEKLLLSNSATEKEIIKLYSKRKTLKKEVSEIFLEYKNAVEQLNEKQQQYKKDVGIRLTEIDQLETNRIRDLKESMEQFLDASTQVNTSSQKSFTEISSTISEINSNTLITKFVLEKQSGKPLLEMPELLPQRSDNEISKTNNIPKQDEENVKNSSRNFFSRRKTKKYTKQQISEATSTSTTISNKKDQDSQSSTVKTDLKPEKDSELKTEEKIKENNEDNKEPEENPIFFEAQYSYEKTEEGELSFQEGDSVKILDQDLSGWWKAEIDGIIGFVPSTYFNSENLSENEENDNQDNLEQVQEEENNQDQEEAQNIKVGDYVQLQYAFNNGEEDELICEEGEVLVVLGISDGWFKARNVKDEEGLVPSNYVTYYQN</sequence>
<dbReference type="CDD" id="cd00174">
    <property type="entry name" value="SH3"/>
    <property type="match status" value="2"/>
</dbReference>
<dbReference type="EMBL" id="JAOAOG010000291">
    <property type="protein sequence ID" value="KAJ6232522.1"/>
    <property type="molecule type" value="Genomic_DNA"/>
</dbReference>
<reference evidence="12" key="1">
    <citation type="submission" date="2022-08" db="EMBL/GenBank/DDBJ databases">
        <title>Novel sulfate-reducing endosymbionts in the free-living metamonad Anaeramoeba.</title>
        <authorList>
            <person name="Jerlstrom-Hultqvist J."/>
            <person name="Cepicka I."/>
            <person name="Gallot-Lavallee L."/>
            <person name="Salas-Leiva D."/>
            <person name="Curtis B.A."/>
            <person name="Zahonova K."/>
            <person name="Pipaliya S."/>
            <person name="Dacks J."/>
            <person name="Roger A.J."/>
        </authorList>
    </citation>
    <scope>NUCLEOTIDE SEQUENCE</scope>
    <source>
        <strain evidence="12">Schooner1</strain>
    </source>
</reference>
<dbReference type="Gene3D" id="1.20.1270.60">
    <property type="entry name" value="Arfaptin homology (AH) domain/BAR domain"/>
    <property type="match status" value="1"/>
</dbReference>
<feature type="region of interest" description="Disordered" evidence="9">
    <location>
        <begin position="428"/>
        <end position="458"/>
    </location>
</feature>
<dbReference type="InterPro" id="IPR001452">
    <property type="entry name" value="SH3_domain"/>
</dbReference>
<feature type="domain" description="SH3" evidence="10">
    <location>
        <begin position="460"/>
        <end position="519"/>
    </location>
</feature>
<evidence type="ECO:0000259" key="11">
    <source>
        <dbReference type="PROSITE" id="PS51741"/>
    </source>
</evidence>
<dbReference type="PROSITE" id="PS50002">
    <property type="entry name" value="SH3"/>
    <property type="match status" value="2"/>
</dbReference>
<evidence type="ECO:0000313" key="13">
    <source>
        <dbReference type="Proteomes" id="UP001150062"/>
    </source>
</evidence>
<feature type="compositionally biased region" description="Low complexity" evidence="9">
    <location>
        <begin position="317"/>
        <end position="328"/>
    </location>
</feature>
<feature type="domain" description="SH3" evidence="10">
    <location>
        <begin position="370"/>
        <end position="429"/>
    </location>
</feature>
<feature type="coiled-coil region" evidence="8">
    <location>
        <begin position="170"/>
        <end position="197"/>
    </location>
</feature>
<dbReference type="Pfam" id="PF00018">
    <property type="entry name" value="SH3_1"/>
    <property type="match status" value="2"/>
</dbReference>
<name>A0ABQ8XIM6_9EUKA</name>
<keyword evidence="3" id="KW-0963">Cytoplasm</keyword>
<evidence type="ECO:0000313" key="12">
    <source>
        <dbReference type="EMBL" id="KAJ6232522.1"/>
    </source>
</evidence>
<evidence type="ECO:0000256" key="4">
    <source>
        <dbReference type="ARBA" id="ARBA00022553"/>
    </source>
</evidence>
<keyword evidence="4" id="KW-0597">Phosphoprotein</keyword>
<feature type="region of interest" description="Disordered" evidence="9">
    <location>
        <begin position="270"/>
        <end position="372"/>
    </location>
</feature>
<evidence type="ECO:0000256" key="6">
    <source>
        <dbReference type="PROSITE-ProRule" id="PRU00192"/>
    </source>
</evidence>
<comment type="subcellular location">
    <subcellularLocation>
        <location evidence="1">Cytoplasm</location>
        <location evidence="1">Cytoskeleton</location>
    </subcellularLocation>
</comment>
<dbReference type="InterPro" id="IPR027267">
    <property type="entry name" value="AH/BAR_dom_sf"/>
</dbReference>
<feature type="domain" description="F-BAR" evidence="11">
    <location>
        <begin position="1"/>
        <end position="253"/>
    </location>
</feature>
<accession>A0ABQ8XIM6</accession>
<keyword evidence="2 6" id="KW-0728">SH3 domain</keyword>